<dbReference type="EMBL" id="AYLO01000047">
    <property type="protein sequence ID" value="ESS72733.1"/>
    <property type="molecule type" value="Genomic_DNA"/>
</dbReference>
<dbReference type="RefSeq" id="WP_023494258.1">
    <property type="nucleotide sequence ID" value="NZ_AYLO01000047.1"/>
</dbReference>
<sequence length="440" mass="48502">MQNYFYELAAFLQNQVKGNERFTCWFSAEDSDFVRFNHGAIRQPGHVSQIYLNLQLISGQRHAGSSATLGGSLDPDNEILERLVCGLRSQLADLSDDPHLLISTEVCSTEHIVASRLPATHVVVDEILAVAKSYDFVGILAAGPVYRGFANSYGQRNWHETSSFNLDWSLYCSDDKAVKSAYAGFDWDSAAFKVKFNAAVSQLDILKRDPITLKLGGHRAYLSPTAFGELVGMLNWDGLSEKSLRTRQSALRKMRDGGLQLNPAITLCENVAEGIAPSFQREGFIKPGSITLIDHGHLSNSMVSPRTAKEFGIATNGADGSEMMVSVDVQAGALPLSQVLSELDTGVYISNLWYLNYSDRANCRITGMTRFATFWVENGEIKAPINATRFDDSLFQLLGEKLAGLTCERELLINSESYGQRGINSMRLPGALVKEFVFVL</sequence>
<dbReference type="PANTHER" id="PTHR43666">
    <property type="entry name" value="TLDD PROTEIN"/>
    <property type="match status" value="1"/>
</dbReference>
<dbReference type="AlphaFoldDB" id="V5C7L9"/>
<protein>
    <submittedName>
        <fullName evidence="2">TldE/PmbA family protein, beta/gamma-proteobacterial subgroup</fullName>
    </submittedName>
</protein>
<dbReference type="InterPro" id="IPR036059">
    <property type="entry name" value="TldD/PmbA_sf"/>
</dbReference>
<dbReference type="SUPFAM" id="SSF111283">
    <property type="entry name" value="Putative modulator of DNA gyrase, PmbA/TldD"/>
    <property type="match status" value="1"/>
</dbReference>
<gene>
    <name evidence="2" type="ORF">MGMO_48c00020</name>
</gene>
<dbReference type="STRING" id="1116472.MGMO_48c00020"/>
<dbReference type="OrthoDB" id="9763230at2"/>
<dbReference type="Pfam" id="PF19289">
    <property type="entry name" value="PmbA_TldD_3rd"/>
    <property type="match status" value="1"/>
</dbReference>
<dbReference type="GO" id="GO:0006508">
    <property type="term" value="P:proteolysis"/>
    <property type="evidence" value="ECO:0007669"/>
    <property type="project" value="InterPro"/>
</dbReference>
<evidence type="ECO:0000313" key="2">
    <source>
        <dbReference type="EMBL" id="ESS72733.1"/>
    </source>
</evidence>
<evidence type="ECO:0000259" key="1">
    <source>
        <dbReference type="Pfam" id="PF19289"/>
    </source>
</evidence>
<dbReference type="InterPro" id="IPR045569">
    <property type="entry name" value="Metalloprtase-TldD/E_C"/>
</dbReference>
<proteinExistence type="predicted"/>
<name>V5C7L9_9GAMM</name>
<reference evidence="2 3" key="1">
    <citation type="journal article" date="2013" name="Genome Announc.">
        <title>Draft Genome Sequence of the Methanotrophic Gammaproteobacterium Methyloglobulus morosus DSM 22980 Strain KoM1.</title>
        <authorList>
            <person name="Poehlein A."/>
            <person name="Deutzmann J.S."/>
            <person name="Daniel R."/>
            <person name="Simeonova D.D."/>
        </authorList>
    </citation>
    <scope>NUCLEOTIDE SEQUENCE [LARGE SCALE GENOMIC DNA]</scope>
    <source>
        <strain evidence="2 3">KoM1</strain>
    </source>
</reference>
<evidence type="ECO:0000313" key="3">
    <source>
        <dbReference type="Proteomes" id="UP000017842"/>
    </source>
</evidence>
<dbReference type="Proteomes" id="UP000017842">
    <property type="component" value="Unassembled WGS sequence"/>
</dbReference>
<dbReference type="eggNOG" id="COG0312">
    <property type="taxonomic scope" value="Bacteria"/>
</dbReference>
<dbReference type="PANTHER" id="PTHR43666:SF1">
    <property type="entry name" value="CONSERVED PROTEIN"/>
    <property type="match status" value="1"/>
</dbReference>
<comment type="caution">
    <text evidence="2">The sequence shown here is derived from an EMBL/GenBank/DDBJ whole genome shotgun (WGS) entry which is preliminary data.</text>
</comment>
<feature type="domain" description="Metalloprotease TldD/E C-terminal" evidence="1">
    <location>
        <begin position="220"/>
        <end position="436"/>
    </location>
</feature>
<organism evidence="2 3">
    <name type="scientific">Methyloglobulus morosus KoM1</name>
    <dbReference type="NCBI Taxonomy" id="1116472"/>
    <lineage>
        <taxon>Bacteria</taxon>
        <taxon>Pseudomonadati</taxon>
        <taxon>Pseudomonadota</taxon>
        <taxon>Gammaproteobacteria</taxon>
        <taxon>Methylococcales</taxon>
        <taxon>Methylococcaceae</taxon>
        <taxon>Methyloglobulus</taxon>
    </lineage>
</organism>
<dbReference type="GO" id="GO:0008237">
    <property type="term" value="F:metallopeptidase activity"/>
    <property type="evidence" value="ECO:0007669"/>
    <property type="project" value="InterPro"/>
</dbReference>
<keyword evidence="3" id="KW-1185">Reference proteome</keyword>
<dbReference type="PATRIC" id="fig|1116472.3.peg.1446"/>
<accession>V5C7L9</accession>